<dbReference type="Proteomes" id="UP000028134">
    <property type="component" value="Unassembled WGS sequence"/>
</dbReference>
<name>A0A078R2D7_PHOVU</name>
<dbReference type="AlphaFoldDB" id="A0A078R2D7"/>
<comment type="caution">
    <text evidence="1">The sequence shown here is derived from an EMBL/GenBank/DDBJ whole genome shotgun (WGS) entry which is preliminary data.</text>
</comment>
<proteinExistence type="predicted"/>
<reference evidence="1 2" key="1">
    <citation type="submission" date="2014-04" db="EMBL/GenBank/DDBJ databases">
        <authorList>
            <person name="Sears C."/>
            <person name="Carroll K."/>
            <person name="Sack B.R."/>
            <person name="Qadri F."/>
            <person name="Myers L.L."/>
            <person name="Chung G.-T."/>
            <person name="Escheverria P."/>
            <person name="Fraser C.M."/>
            <person name="Sadzewicz L."/>
            <person name="Shefchek K.A."/>
            <person name="Tallon L."/>
            <person name="Das S.P."/>
            <person name="Daugherty S."/>
            <person name="Mongodin E.F."/>
        </authorList>
    </citation>
    <scope>NUCLEOTIDE SEQUENCE [LARGE SCALE GENOMIC DNA]</scope>
    <source>
        <strain evidence="2">3775 SL(B) 10 (iv)</strain>
    </source>
</reference>
<evidence type="ECO:0000313" key="1">
    <source>
        <dbReference type="EMBL" id="KDS29603.1"/>
    </source>
</evidence>
<accession>A0A078R2D7</accession>
<dbReference type="RefSeq" id="WP_032939084.1">
    <property type="nucleotide sequence ID" value="NZ_JNHI01000019.1"/>
</dbReference>
<gene>
    <name evidence="1" type="ORF">M097_2744</name>
</gene>
<protein>
    <submittedName>
        <fullName evidence="1">Uncharacterized protein</fullName>
    </submittedName>
</protein>
<evidence type="ECO:0000313" key="2">
    <source>
        <dbReference type="Proteomes" id="UP000028134"/>
    </source>
</evidence>
<sequence>MLANALPVGFSAEELGSGILQPGLESFSQTGVFPVLRELVFLKDIFRLKHFTMHILQPECRRAGRLRNG</sequence>
<dbReference type="EMBL" id="JNHI01000019">
    <property type="protein sequence ID" value="KDS29603.1"/>
    <property type="molecule type" value="Genomic_DNA"/>
</dbReference>
<organism evidence="1 2">
    <name type="scientific">Phocaeicola vulgatus str. 3775 SL</name>
    <name type="common">B</name>
    <name type="synonym">iv</name>
    <dbReference type="NCBI Taxonomy" id="1339350"/>
    <lineage>
        <taxon>Bacteria</taxon>
        <taxon>Pseudomonadati</taxon>
        <taxon>Bacteroidota</taxon>
        <taxon>Bacteroidia</taxon>
        <taxon>Bacteroidales</taxon>
        <taxon>Bacteroidaceae</taxon>
        <taxon>Phocaeicola</taxon>
    </lineage>
</organism>